<evidence type="ECO:0000313" key="2">
    <source>
        <dbReference type="EMBL" id="TWT34690.1"/>
    </source>
</evidence>
<name>A0A5C5V9J2_9BACT</name>
<sequence>MTNPEEERVLRYTLQLGVDPLDHVQKEIRETIAGGERDATEVMRLETERRRRIESESVVETERQQRRTFNQPPELPRRDAKQTAATQPAVTSAAKRNFAAAETSRPTPTAQTSSPTVEDSTATTNQRPLQVEVKAQREYIVKVEEDVDQLVERIAEQINTQLAEREQVILWRLNKRLADFVASRSR</sequence>
<gene>
    <name evidence="2" type="ORF">Enr8_21030</name>
</gene>
<dbReference type="AlphaFoldDB" id="A0A5C5V9J2"/>
<proteinExistence type="predicted"/>
<feature type="region of interest" description="Disordered" evidence="1">
    <location>
        <begin position="36"/>
        <end position="130"/>
    </location>
</feature>
<evidence type="ECO:0000313" key="3">
    <source>
        <dbReference type="Proteomes" id="UP000318878"/>
    </source>
</evidence>
<protein>
    <submittedName>
        <fullName evidence="2">Uncharacterized protein</fullName>
    </submittedName>
</protein>
<feature type="compositionally biased region" description="Basic and acidic residues" evidence="1">
    <location>
        <begin position="36"/>
        <end position="65"/>
    </location>
</feature>
<dbReference type="RefSeq" id="WP_146431159.1">
    <property type="nucleotide sequence ID" value="NZ_SJPF01000002.1"/>
</dbReference>
<comment type="caution">
    <text evidence="2">The sequence shown here is derived from an EMBL/GenBank/DDBJ whole genome shotgun (WGS) entry which is preliminary data.</text>
</comment>
<evidence type="ECO:0000256" key="1">
    <source>
        <dbReference type="SAM" id="MobiDB-lite"/>
    </source>
</evidence>
<organism evidence="2 3">
    <name type="scientific">Blastopirellula retiformator</name>
    <dbReference type="NCBI Taxonomy" id="2527970"/>
    <lineage>
        <taxon>Bacteria</taxon>
        <taxon>Pseudomonadati</taxon>
        <taxon>Planctomycetota</taxon>
        <taxon>Planctomycetia</taxon>
        <taxon>Pirellulales</taxon>
        <taxon>Pirellulaceae</taxon>
        <taxon>Blastopirellula</taxon>
    </lineage>
</organism>
<accession>A0A5C5V9J2</accession>
<dbReference type="Proteomes" id="UP000318878">
    <property type="component" value="Unassembled WGS sequence"/>
</dbReference>
<keyword evidence="3" id="KW-1185">Reference proteome</keyword>
<feature type="compositionally biased region" description="Polar residues" evidence="1">
    <location>
        <begin position="104"/>
        <end position="128"/>
    </location>
</feature>
<reference evidence="2 3" key="1">
    <citation type="submission" date="2019-02" db="EMBL/GenBank/DDBJ databases">
        <title>Deep-cultivation of Planctomycetes and their phenomic and genomic characterization uncovers novel biology.</title>
        <authorList>
            <person name="Wiegand S."/>
            <person name="Jogler M."/>
            <person name="Boedeker C."/>
            <person name="Pinto D."/>
            <person name="Vollmers J."/>
            <person name="Rivas-Marin E."/>
            <person name="Kohn T."/>
            <person name="Peeters S.H."/>
            <person name="Heuer A."/>
            <person name="Rast P."/>
            <person name="Oberbeckmann S."/>
            <person name="Bunk B."/>
            <person name="Jeske O."/>
            <person name="Meyerdierks A."/>
            <person name="Storesund J.E."/>
            <person name="Kallscheuer N."/>
            <person name="Luecker S."/>
            <person name="Lage O.M."/>
            <person name="Pohl T."/>
            <person name="Merkel B.J."/>
            <person name="Hornburger P."/>
            <person name="Mueller R.-W."/>
            <person name="Bruemmer F."/>
            <person name="Labrenz M."/>
            <person name="Spormann A.M."/>
            <person name="Op Den Camp H."/>
            <person name="Overmann J."/>
            <person name="Amann R."/>
            <person name="Jetten M.S.M."/>
            <person name="Mascher T."/>
            <person name="Medema M.H."/>
            <person name="Devos D.P."/>
            <person name="Kaster A.-K."/>
            <person name="Ovreas L."/>
            <person name="Rohde M."/>
            <person name="Galperin M.Y."/>
            <person name="Jogler C."/>
        </authorList>
    </citation>
    <scope>NUCLEOTIDE SEQUENCE [LARGE SCALE GENOMIC DNA]</scope>
    <source>
        <strain evidence="2 3">Enr8</strain>
    </source>
</reference>
<dbReference type="EMBL" id="SJPF01000002">
    <property type="protein sequence ID" value="TWT34690.1"/>
    <property type="molecule type" value="Genomic_DNA"/>
</dbReference>